<evidence type="ECO:0000313" key="5">
    <source>
        <dbReference type="Proteomes" id="UP001597083"/>
    </source>
</evidence>
<dbReference type="InterPro" id="IPR042176">
    <property type="entry name" value="Pantoate_ligase_C"/>
</dbReference>
<proteinExistence type="predicted"/>
<reference evidence="5" key="1">
    <citation type="journal article" date="2019" name="Int. J. Syst. Evol. Microbiol.">
        <title>The Global Catalogue of Microorganisms (GCM) 10K type strain sequencing project: providing services to taxonomists for standard genome sequencing and annotation.</title>
        <authorList>
            <consortium name="The Broad Institute Genomics Platform"/>
            <consortium name="The Broad Institute Genome Sequencing Center for Infectious Disease"/>
            <person name="Wu L."/>
            <person name="Ma J."/>
        </authorList>
    </citation>
    <scope>NUCLEOTIDE SEQUENCE [LARGE SCALE GENOMIC DNA]</scope>
    <source>
        <strain evidence="5">JCM 31696</strain>
    </source>
</reference>
<feature type="non-terminal residue" evidence="4">
    <location>
        <position position="1"/>
    </location>
</feature>
<protein>
    <submittedName>
        <fullName evidence="4">Pantoate--beta-alanine ligase</fullName>
    </submittedName>
</protein>
<keyword evidence="2" id="KW-0547">Nucleotide-binding</keyword>
<evidence type="ECO:0000256" key="1">
    <source>
        <dbReference type="ARBA" id="ARBA00022598"/>
    </source>
</evidence>
<evidence type="ECO:0000313" key="4">
    <source>
        <dbReference type="EMBL" id="MFD0854688.1"/>
    </source>
</evidence>
<dbReference type="PANTHER" id="PTHR21299:SF1">
    <property type="entry name" value="PANTOATE--BETA-ALANINE LIGASE"/>
    <property type="match status" value="1"/>
</dbReference>
<gene>
    <name evidence="4" type="ORF">ACFQ07_20790</name>
</gene>
<keyword evidence="5" id="KW-1185">Reference proteome</keyword>
<dbReference type="Proteomes" id="UP001597083">
    <property type="component" value="Unassembled WGS sequence"/>
</dbReference>
<keyword evidence="1 4" id="KW-0436">Ligase</keyword>
<dbReference type="Pfam" id="PF02569">
    <property type="entry name" value="Pantoate_ligase"/>
    <property type="match status" value="1"/>
</dbReference>
<organism evidence="4 5">
    <name type="scientific">Actinomadura adrarensis</name>
    <dbReference type="NCBI Taxonomy" id="1819600"/>
    <lineage>
        <taxon>Bacteria</taxon>
        <taxon>Bacillati</taxon>
        <taxon>Actinomycetota</taxon>
        <taxon>Actinomycetes</taxon>
        <taxon>Streptosporangiales</taxon>
        <taxon>Thermomonosporaceae</taxon>
        <taxon>Actinomadura</taxon>
    </lineage>
</organism>
<accession>A0ABW3CLS7</accession>
<dbReference type="Gene3D" id="3.30.1300.10">
    <property type="entry name" value="Pantoate-beta-alanine ligase, C-terminal domain"/>
    <property type="match status" value="1"/>
</dbReference>
<dbReference type="EMBL" id="JBHTIR010003111">
    <property type="protein sequence ID" value="MFD0854688.1"/>
    <property type="molecule type" value="Genomic_DNA"/>
</dbReference>
<dbReference type="InterPro" id="IPR003721">
    <property type="entry name" value="Pantoate_ligase"/>
</dbReference>
<dbReference type="SUPFAM" id="SSF52374">
    <property type="entry name" value="Nucleotidylyl transferase"/>
    <property type="match status" value="1"/>
</dbReference>
<evidence type="ECO:0000256" key="2">
    <source>
        <dbReference type="ARBA" id="ARBA00022741"/>
    </source>
</evidence>
<dbReference type="GO" id="GO:0016874">
    <property type="term" value="F:ligase activity"/>
    <property type="evidence" value="ECO:0007669"/>
    <property type="project" value="UniProtKB-KW"/>
</dbReference>
<keyword evidence="3" id="KW-0067">ATP-binding</keyword>
<evidence type="ECO:0000256" key="3">
    <source>
        <dbReference type="ARBA" id="ARBA00022840"/>
    </source>
</evidence>
<dbReference type="PANTHER" id="PTHR21299">
    <property type="entry name" value="CYTIDYLATE KINASE/PANTOATE-BETA-ALANINE LIGASE"/>
    <property type="match status" value="1"/>
</dbReference>
<sequence>LALSSRNRYLSPRERHTGLALSQALHAGEEAAHAGPDAVVRAAQTVLDKAVVADPPLALDYLVLVDPSTFLEVEDGYTGPAVLAVAGRVGTTHLIDNIPLFFNPPRPA</sequence>
<name>A0ABW3CLS7_9ACTN</name>
<comment type="caution">
    <text evidence="4">The sequence shown here is derived from an EMBL/GenBank/DDBJ whole genome shotgun (WGS) entry which is preliminary data.</text>
</comment>